<dbReference type="CDD" id="cd02112">
    <property type="entry name" value="eukary_NR_Moco"/>
    <property type="match status" value="1"/>
</dbReference>
<evidence type="ECO:0000256" key="4">
    <source>
        <dbReference type="ARBA" id="ARBA00003838"/>
    </source>
</evidence>
<keyword evidence="14" id="KW-0534">Nitrate assimilation</keyword>
<dbReference type="InterPro" id="IPR001433">
    <property type="entry name" value="OxRdtase_FAD/NAD-bd"/>
</dbReference>
<comment type="cofactor">
    <cofactor evidence="1">
        <name>Mo-molybdopterin</name>
        <dbReference type="ChEBI" id="CHEBI:71302"/>
    </cofactor>
</comment>
<dbReference type="Pfam" id="PF03404">
    <property type="entry name" value="Mo-co_dimer"/>
    <property type="match status" value="1"/>
</dbReference>
<dbReference type="InterPro" id="IPR036374">
    <property type="entry name" value="OxRdtase_Mopterin-bd_sf"/>
</dbReference>
<dbReference type="InterPro" id="IPR008335">
    <property type="entry name" value="Mopterin_OxRdtase_euk"/>
</dbReference>
<dbReference type="InterPro" id="IPR022407">
    <property type="entry name" value="OxRdtase_Mopterin_BS"/>
</dbReference>
<dbReference type="CDD" id="cd06183">
    <property type="entry name" value="cyt_b5_reduct_like"/>
    <property type="match status" value="1"/>
</dbReference>
<dbReference type="Gene3D" id="3.90.420.10">
    <property type="entry name" value="Oxidoreductase, molybdopterin-binding domain"/>
    <property type="match status" value="2"/>
</dbReference>
<dbReference type="InterPro" id="IPR008333">
    <property type="entry name" value="Cbr1-like_FAD-bd_dom"/>
</dbReference>
<dbReference type="PANTHER" id="PTHR19372:SF7">
    <property type="entry name" value="SULFITE OXIDASE, MITOCHONDRIAL"/>
    <property type="match status" value="1"/>
</dbReference>
<gene>
    <name evidence="19" type="ORF">AXG93_3217s1190</name>
</gene>
<dbReference type="InterPro" id="IPR001709">
    <property type="entry name" value="Flavoprot_Pyr_Nucl_cyt_Rdtase"/>
</dbReference>
<dbReference type="SUPFAM" id="SSF63380">
    <property type="entry name" value="Riboflavin synthase domain-like"/>
    <property type="match status" value="1"/>
</dbReference>
<evidence type="ECO:0000313" key="19">
    <source>
        <dbReference type="EMBL" id="OAE25103.1"/>
    </source>
</evidence>
<evidence type="ECO:0000256" key="15">
    <source>
        <dbReference type="ARBA" id="ARBA00023157"/>
    </source>
</evidence>
<dbReference type="FunFam" id="3.40.50.80:FF:000025">
    <property type="entry name" value="Nitrate reductase [NADH]"/>
    <property type="match status" value="1"/>
</dbReference>
<dbReference type="SUPFAM" id="SSF81296">
    <property type="entry name" value="E set domains"/>
    <property type="match status" value="1"/>
</dbReference>
<dbReference type="PRINTS" id="PR00371">
    <property type="entry name" value="FPNCR"/>
</dbReference>
<keyword evidence="20" id="KW-1185">Reference proteome</keyword>
<dbReference type="Gene3D" id="3.10.120.10">
    <property type="entry name" value="Cytochrome b5-like heme/steroid binding domain"/>
    <property type="match status" value="1"/>
</dbReference>
<keyword evidence="8" id="KW-0349">Heme</keyword>
<dbReference type="EMBL" id="LVLJ01002403">
    <property type="protein sequence ID" value="OAE25103.1"/>
    <property type="molecule type" value="Genomic_DNA"/>
</dbReference>
<feature type="region of interest" description="Disordered" evidence="16">
    <location>
        <begin position="87"/>
        <end position="116"/>
    </location>
</feature>
<evidence type="ECO:0000256" key="7">
    <source>
        <dbReference type="ARBA" id="ARBA00022505"/>
    </source>
</evidence>
<comment type="cofactor">
    <cofactor evidence="3">
        <name>FAD</name>
        <dbReference type="ChEBI" id="CHEBI:57692"/>
    </cofactor>
</comment>
<dbReference type="PROSITE" id="PS51384">
    <property type="entry name" value="FAD_FR"/>
    <property type="match status" value="1"/>
</dbReference>
<dbReference type="PROSITE" id="PS00559">
    <property type="entry name" value="MOLYBDOPTERIN_EUK"/>
    <property type="match status" value="1"/>
</dbReference>
<dbReference type="InterPro" id="IPR017927">
    <property type="entry name" value="FAD-bd_FR_type"/>
</dbReference>
<dbReference type="Pfam" id="PF00175">
    <property type="entry name" value="NAD_binding_1"/>
    <property type="match status" value="1"/>
</dbReference>
<reference evidence="19" key="1">
    <citation type="submission" date="2016-03" db="EMBL/GenBank/DDBJ databases">
        <title>Mechanisms controlling the formation of the plant cell surface in tip-growing cells are functionally conserved among land plants.</title>
        <authorList>
            <person name="Honkanen S."/>
            <person name="Jones V.A."/>
            <person name="Morieri G."/>
            <person name="Champion C."/>
            <person name="Hetherington A.J."/>
            <person name="Kelly S."/>
            <person name="Saint-Marcoux D."/>
            <person name="Proust H."/>
            <person name="Prescott H."/>
            <person name="Dolan L."/>
        </authorList>
    </citation>
    <scope>NUCLEOTIDE SEQUENCE [LARGE SCALE GENOMIC DNA]</scope>
    <source>
        <tissue evidence="19">Whole gametophyte</tissue>
    </source>
</reference>
<keyword evidence="10" id="KW-0479">Metal-binding</keyword>
<dbReference type="InterPro" id="IPR039261">
    <property type="entry name" value="FNR_nucleotide-bd"/>
</dbReference>
<evidence type="ECO:0000256" key="6">
    <source>
        <dbReference type="ARBA" id="ARBA00011738"/>
    </source>
</evidence>
<dbReference type="Pfam" id="PF00970">
    <property type="entry name" value="FAD_binding_6"/>
    <property type="match status" value="1"/>
</dbReference>
<evidence type="ECO:0000256" key="13">
    <source>
        <dbReference type="ARBA" id="ARBA00023004"/>
    </source>
</evidence>
<dbReference type="PANTHER" id="PTHR19372">
    <property type="entry name" value="SULFITE REDUCTASE"/>
    <property type="match status" value="1"/>
</dbReference>
<comment type="caution">
    <text evidence="19">The sequence shown here is derived from an EMBL/GenBank/DDBJ whole genome shotgun (WGS) entry which is preliminary data.</text>
</comment>
<dbReference type="PROSITE" id="PS00191">
    <property type="entry name" value="CYTOCHROME_B5_1"/>
    <property type="match status" value="1"/>
</dbReference>
<keyword evidence="9" id="KW-0285">Flavoprotein</keyword>
<dbReference type="SMART" id="SM01117">
    <property type="entry name" value="Cyt-b5"/>
    <property type="match status" value="1"/>
</dbReference>
<protein>
    <recommendedName>
        <fullName evidence="21">Nitrate reductase</fullName>
    </recommendedName>
</protein>
<dbReference type="FunFam" id="3.10.120.10:FF:000007">
    <property type="entry name" value="Sulfite oxidase, mitochondrial"/>
    <property type="match status" value="1"/>
</dbReference>
<dbReference type="InterPro" id="IPR000572">
    <property type="entry name" value="OxRdtase_Mopterin-bd_dom"/>
</dbReference>
<keyword evidence="7" id="KW-0500">Molybdenum</keyword>
<feature type="compositionally biased region" description="Polar residues" evidence="16">
    <location>
        <begin position="87"/>
        <end position="97"/>
    </location>
</feature>
<evidence type="ECO:0000313" key="20">
    <source>
        <dbReference type="Proteomes" id="UP000077202"/>
    </source>
</evidence>
<organism evidence="19 20">
    <name type="scientific">Marchantia polymorpha subsp. ruderalis</name>
    <dbReference type="NCBI Taxonomy" id="1480154"/>
    <lineage>
        <taxon>Eukaryota</taxon>
        <taxon>Viridiplantae</taxon>
        <taxon>Streptophyta</taxon>
        <taxon>Embryophyta</taxon>
        <taxon>Marchantiophyta</taxon>
        <taxon>Marchantiopsida</taxon>
        <taxon>Marchantiidae</taxon>
        <taxon>Marchantiales</taxon>
        <taxon>Marchantiaceae</taxon>
        <taxon>Marchantia</taxon>
    </lineage>
</organism>
<dbReference type="FunFam" id="2.40.30.10:FF:000021">
    <property type="entry name" value="NADH-cytochrome b5 reductase"/>
    <property type="match status" value="1"/>
</dbReference>
<evidence type="ECO:0000256" key="9">
    <source>
        <dbReference type="ARBA" id="ARBA00022630"/>
    </source>
</evidence>
<keyword evidence="12" id="KW-0560">Oxidoreductase</keyword>
<evidence type="ECO:0000256" key="5">
    <source>
        <dbReference type="ARBA" id="ARBA00006253"/>
    </source>
</evidence>
<feature type="domain" description="Cytochrome b5 heme-binding" evidence="17">
    <location>
        <begin position="729"/>
        <end position="804"/>
    </location>
</feature>
<dbReference type="FunFam" id="2.60.40.650:FF:000001">
    <property type="entry name" value="Nitrate reductase"/>
    <property type="match status" value="1"/>
</dbReference>
<sequence>MGVMGVTLNSLEKDGDVNSASAYKTSAAEGFQSRSRAKPTIAISGLQIHGGSILSPKVSEFGRTASFGKPPLHKMISHPSADDLNNSYASYMGNSEGDSSEGECQQVHDSSRYGEAKHADEKFEQYGNDLHDQGPKFKRIEAGPEESETEDEDEDEDEEHVDWVYPEDKMSVQDMNYGVDSRDLGTSDDWIQRHPSLVRLTGRHPFNCEPPLSALMEHGFITPASIHYVRNHGYVPHGDWDNWKFEVSGLVKRPMKLSMQDLVTKFPQREFPCTLVCAGNRRKEQNMTAQSIGFNWGAAAVSTSVWKGVRLCEVLRYCGVMSRKKGARYVCFEGAETLPAAGGTNEIFRRPSSAVVVNQSINATGLGRRRVLYVDTPLSKSLDSSVSDRLREPWNDIRIRDASGGSWQLTQMLLTHCAIGQSAYAELYGTSLTIEKALDESCDVILAYQQNGRRLEPDHGYPLRMIIPGHIGGRMVKWLTSISVTSQESGNHYHYNDNRVLPSHVDAETAKAEGWWYKPDYIINELNINSVITTPAHNEVLPFDSIQKPYTVKGYAYTGNHAGLSLYFGNAEPRGGRKVTRVEVSLDAGETWRLCDIDRPERPTKHGRYWCWVLWELDVDVTDFLQSKELVVRAWDSALNTQADRLTWNVMGMMNNNWFRVKVQACKTAAGGIGLSFEHPTCPGNQAGGWMAKLKKGADSKAQQPVEPVPAKKTMVKSSSTPSFRQPTVRQISMIEVRRHTHSESAWIVVHGSVYDCTGFLQEHPGGVDSILLTAGTDATEEFDAIHSDKAKAMLEKYKIGELIAESEYDSFSACSTPEGSLRGGSNFKYLTPISELPPVLAKPVALNPKERISFQLVEKEKLSANICKLRFGLQSKEHILGLPVGKHVLIAANINNRLVMRAYTPVSCDKDVGYFDLLVKIYFKNESYPSGGLMSQHLDSLNIGESIMVKGPLGHIHYRGKGQFDVNNSPKQARKFAMVAGGTGITPIYQVIRAILEDPEDSTDISLIYCNRSESDIMLKDQLDEWQEKHSNFRVWYTVTGPVREGWKYGTGRMSESMMAEHLPPSAADTYAFICGPQTLENTSYDTLERLGYDRKFCFSF</sequence>
<evidence type="ECO:0000256" key="16">
    <source>
        <dbReference type="SAM" id="MobiDB-lite"/>
    </source>
</evidence>
<dbReference type="AlphaFoldDB" id="A0A176VXJ2"/>
<dbReference type="GO" id="GO:0006790">
    <property type="term" value="P:sulfur compound metabolic process"/>
    <property type="evidence" value="ECO:0007669"/>
    <property type="project" value="TreeGrafter"/>
</dbReference>
<comment type="cofactor">
    <cofactor evidence="2">
        <name>heme</name>
        <dbReference type="ChEBI" id="CHEBI:30413"/>
    </cofactor>
</comment>
<dbReference type="PRINTS" id="PR00363">
    <property type="entry name" value="CYTOCHROMEB5"/>
</dbReference>
<dbReference type="PRINTS" id="PR00406">
    <property type="entry name" value="CYTB5RDTASE"/>
</dbReference>
<evidence type="ECO:0000256" key="2">
    <source>
        <dbReference type="ARBA" id="ARBA00001971"/>
    </source>
</evidence>
<accession>A0A176VXJ2</accession>
<dbReference type="Gene3D" id="3.40.50.80">
    <property type="entry name" value="Nucleotide-binding domain of ferredoxin-NADP reductase (FNR) module"/>
    <property type="match status" value="1"/>
</dbReference>
<keyword evidence="15" id="KW-1015">Disulfide bond</keyword>
<keyword evidence="13" id="KW-0408">Iron</keyword>
<dbReference type="Gene3D" id="2.60.40.650">
    <property type="match status" value="1"/>
</dbReference>
<dbReference type="Pfam" id="PF00173">
    <property type="entry name" value="Cyt-b5"/>
    <property type="match status" value="1"/>
</dbReference>
<dbReference type="InterPro" id="IPR001199">
    <property type="entry name" value="Cyt_B5-like_heme/steroid-bd"/>
</dbReference>
<comment type="similarity">
    <text evidence="5">Belongs to the nitrate reductase family.</text>
</comment>
<name>A0A176VXJ2_MARPO</name>
<evidence type="ECO:0000256" key="8">
    <source>
        <dbReference type="ARBA" id="ARBA00022617"/>
    </source>
</evidence>
<evidence type="ECO:0000256" key="3">
    <source>
        <dbReference type="ARBA" id="ARBA00001974"/>
    </source>
</evidence>
<dbReference type="InterPro" id="IPR018506">
    <property type="entry name" value="Cyt_B5_heme-BS"/>
</dbReference>
<feature type="compositionally biased region" description="Acidic residues" evidence="16">
    <location>
        <begin position="143"/>
        <end position="160"/>
    </location>
</feature>
<dbReference type="SUPFAM" id="SSF56524">
    <property type="entry name" value="Oxidoreductase molybdopterin-binding domain"/>
    <property type="match status" value="2"/>
</dbReference>
<dbReference type="SUPFAM" id="SSF52343">
    <property type="entry name" value="Ferredoxin reductase-like, C-terminal NADP-linked domain"/>
    <property type="match status" value="1"/>
</dbReference>
<evidence type="ECO:0000256" key="12">
    <source>
        <dbReference type="ARBA" id="ARBA00023002"/>
    </source>
</evidence>
<evidence type="ECO:0000256" key="11">
    <source>
        <dbReference type="ARBA" id="ARBA00022827"/>
    </source>
</evidence>
<dbReference type="GO" id="GO:0043546">
    <property type="term" value="F:molybdopterin cofactor binding"/>
    <property type="evidence" value="ECO:0007669"/>
    <property type="project" value="InterPro"/>
</dbReference>
<comment type="function">
    <text evidence="4">Nitrate reductase is a key enzyme involved in the first step of nitrate assimilation in plants, fungi and bacteria.</text>
</comment>
<dbReference type="GO" id="GO:0042128">
    <property type="term" value="P:nitrate assimilation"/>
    <property type="evidence" value="ECO:0007669"/>
    <property type="project" value="UniProtKB-KW"/>
</dbReference>
<proteinExistence type="inferred from homology"/>
<dbReference type="SUPFAM" id="SSF55856">
    <property type="entry name" value="Cytochrome b5-like heme/steroid binding domain"/>
    <property type="match status" value="1"/>
</dbReference>
<dbReference type="PROSITE" id="PS50255">
    <property type="entry name" value="CYTOCHROME_B5_2"/>
    <property type="match status" value="1"/>
</dbReference>
<evidence type="ECO:0008006" key="21">
    <source>
        <dbReference type="Google" id="ProtNLM"/>
    </source>
</evidence>
<evidence type="ECO:0000256" key="1">
    <source>
        <dbReference type="ARBA" id="ARBA00001924"/>
    </source>
</evidence>
<keyword evidence="11" id="KW-0274">FAD</keyword>
<evidence type="ECO:0000256" key="14">
    <source>
        <dbReference type="ARBA" id="ARBA00023063"/>
    </source>
</evidence>
<evidence type="ECO:0000259" key="17">
    <source>
        <dbReference type="PROSITE" id="PS50255"/>
    </source>
</evidence>
<dbReference type="GO" id="GO:0008482">
    <property type="term" value="F:sulfite oxidase activity"/>
    <property type="evidence" value="ECO:0007669"/>
    <property type="project" value="TreeGrafter"/>
</dbReference>
<comment type="subunit">
    <text evidence="6">Homodimer.</text>
</comment>
<dbReference type="Proteomes" id="UP000077202">
    <property type="component" value="Unassembled WGS sequence"/>
</dbReference>
<evidence type="ECO:0000259" key="18">
    <source>
        <dbReference type="PROSITE" id="PS51384"/>
    </source>
</evidence>
<dbReference type="PRINTS" id="PR00407">
    <property type="entry name" value="EUMOPTERIN"/>
</dbReference>
<dbReference type="Pfam" id="PF00174">
    <property type="entry name" value="Oxidored_molyb"/>
    <property type="match status" value="2"/>
</dbReference>
<feature type="domain" description="FAD-binding FR-type" evidence="18">
    <location>
        <begin position="850"/>
        <end position="960"/>
    </location>
</feature>
<dbReference type="GO" id="GO:0030151">
    <property type="term" value="F:molybdenum ion binding"/>
    <property type="evidence" value="ECO:0007669"/>
    <property type="project" value="InterPro"/>
</dbReference>
<dbReference type="InterPro" id="IPR005066">
    <property type="entry name" value="MoCF_OxRdtse_dimer"/>
</dbReference>
<dbReference type="GO" id="GO:0008940">
    <property type="term" value="F:nitrate reductase activity"/>
    <property type="evidence" value="ECO:0007669"/>
    <property type="project" value="UniProtKB-ARBA"/>
</dbReference>
<dbReference type="InterPro" id="IPR014756">
    <property type="entry name" value="Ig_E-set"/>
</dbReference>
<dbReference type="InterPro" id="IPR017938">
    <property type="entry name" value="Riboflavin_synthase-like_b-brl"/>
</dbReference>
<dbReference type="InterPro" id="IPR036400">
    <property type="entry name" value="Cyt_B5-like_heme/steroid_sf"/>
</dbReference>
<dbReference type="Gene3D" id="2.40.30.10">
    <property type="entry name" value="Translation factors"/>
    <property type="match status" value="1"/>
</dbReference>
<feature type="region of interest" description="Disordered" evidence="16">
    <location>
        <begin position="141"/>
        <end position="160"/>
    </location>
</feature>
<dbReference type="GO" id="GO:0020037">
    <property type="term" value="F:heme binding"/>
    <property type="evidence" value="ECO:0007669"/>
    <property type="project" value="InterPro"/>
</dbReference>
<evidence type="ECO:0000256" key="10">
    <source>
        <dbReference type="ARBA" id="ARBA00022723"/>
    </source>
</evidence>